<protein>
    <recommendedName>
        <fullName evidence="3">Aegerolysin</fullName>
    </recommendedName>
</protein>
<sequence>MSHFIHESSWKAVGGSDIPPGRLTIFLANGTDDTLNFETNEVQAGDARFPANIEASSSAIANVWSTTMPGATSGAATWALANGARLQLRWDLPQYGKDRVELSLEGSDSYACAWQVGTNETNRISGIAVALNKLGG</sequence>
<evidence type="ECO:0000313" key="2">
    <source>
        <dbReference type="Proteomes" id="UP000535937"/>
    </source>
</evidence>
<proteinExistence type="predicted"/>
<dbReference type="Proteomes" id="UP000535937">
    <property type="component" value="Unassembled WGS sequence"/>
</dbReference>
<evidence type="ECO:0008006" key="3">
    <source>
        <dbReference type="Google" id="ProtNLM"/>
    </source>
</evidence>
<dbReference type="RefSeq" id="WP_183462361.1">
    <property type="nucleotide sequence ID" value="NZ_JACHWZ010000020.1"/>
</dbReference>
<gene>
    <name evidence="1" type="ORF">FHS09_003621</name>
</gene>
<dbReference type="EMBL" id="JACHWZ010000020">
    <property type="protein sequence ID" value="MBB3062772.1"/>
    <property type="molecule type" value="Genomic_DNA"/>
</dbReference>
<name>A0A7W4ZAH5_9GAMM</name>
<accession>A0A7W4ZAH5</accession>
<comment type="caution">
    <text evidence="1">The sequence shown here is derived from an EMBL/GenBank/DDBJ whole genome shotgun (WGS) entry which is preliminary data.</text>
</comment>
<dbReference type="AlphaFoldDB" id="A0A7W4ZAH5"/>
<keyword evidence="2" id="KW-1185">Reference proteome</keyword>
<reference evidence="1 2" key="1">
    <citation type="submission" date="2020-08" db="EMBL/GenBank/DDBJ databases">
        <title>Genomic Encyclopedia of Type Strains, Phase III (KMG-III): the genomes of soil and plant-associated and newly described type strains.</title>
        <authorList>
            <person name="Whitman W."/>
        </authorList>
    </citation>
    <scope>NUCLEOTIDE SEQUENCE [LARGE SCALE GENOMIC DNA]</scope>
    <source>
        <strain evidence="1 2">CECT 8799</strain>
    </source>
</reference>
<dbReference type="Gene3D" id="2.60.270.50">
    <property type="match status" value="1"/>
</dbReference>
<evidence type="ECO:0000313" key="1">
    <source>
        <dbReference type="EMBL" id="MBB3062772.1"/>
    </source>
</evidence>
<organism evidence="1 2">
    <name type="scientific">Microbulbifer rhizosphaerae</name>
    <dbReference type="NCBI Taxonomy" id="1562603"/>
    <lineage>
        <taxon>Bacteria</taxon>
        <taxon>Pseudomonadati</taxon>
        <taxon>Pseudomonadota</taxon>
        <taxon>Gammaproteobacteria</taxon>
        <taxon>Cellvibrionales</taxon>
        <taxon>Microbulbiferaceae</taxon>
        <taxon>Microbulbifer</taxon>
    </lineage>
</organism>